<dbReference type="Proteomes" id="UP000182835">
    <property type="component" value="Unassembled WGS sequence"/>
</dbReference>
<accession>A0A1L8R489</accession>
<comment type="caution">
    <text evidence="1">The sequence shown here is derived from an EMBL/GenBank/DDBJ whole genome shotgun (WGS) entry which is preliminary data.</text>
</comment>
<reference evidence="1 2" key="1">
    <citation type="submission" date="2014-12" db="EMBL/GenBank/DDBJ databases">
        <title>Draft genome sequences of 29 type strains of Enterococci.</title>
        <authorList>
            <person name="Zhong Z."/>
            <person name="Sun Z."/>
            <person name="Liu W."/>
            <person name="Zhang W."/>
            <person name="Zhang H."/>
        </authorList>
    </citation>
    <scope>NUCLEOTIDE SEQUENCE [LARGE SCALE GENOMIC DNA]</scope>
    <source>
        <strain evidence="1 2">DSM 21207</strain>
    </source>
</reference>
<sequence length="161" mass="19285">MYIPFNAKQVFGLTAKTLTKRMKNYYQDQRFDETIYLQLLKCFQLRACLSSSAEFPSACFQAELTQIYQKEEWSLWQLRFFIDLKHFFSLHQWLLLKRHYLAKVRQLGLMLLCRIKQIEKVRSEFGSKILEMAKALFNVRVLVNLKKKLKSLFENKLNNSS</sequence>
<dbReference type="RefSeq" id="WP_249024177.1">
    <property type="nucleotide sequence ID" value="NZ_JBHLVQ010000020.1"/>
</dbReference>
<dbReference type="AlphaFoldDB" id="A0A1L8R489"/>
<name>A0A1L8R489_9ENTE</name>
<evidence type="ECO:0000313" key="1">
    <source>
        <dbReference type="EMBL" id="OJG14564.1"/>
    </source>
</evidence>
<proteinExistence type="predicted"/>
<gene>
    <name evidence="1" type="ORF">RU96_GL000751</name>
</gene>
<organism evidence="1 2">
    <name type="scientific">Enterococcus canintestini</name>
    <dbReference type="NCBI Taxonomy" id="317010"/>
    <lineage>
        <taxon>Bacteria</taxon>
        <taxon>Bacillati</taxon>
        <taxon>Bacillota</taxon>
        <taxon>Bacilli</taxon>
        <taxon>Lactobacillales</taxon>
        <taxon>Enterococcaceae</taxon>
        <taxon>Enterococcus</taxon>
    </lineage>
</organism>
<dbReference type="EMBL" id="JXKG01000016">
    <property type="protein sequence ID" value="OJG14564.1"/>
    <property type="molecule type" value="Genomic_DNA"/>
</dbReference>
<evidence type="ECO:0000313" key="2">
    <source>
        <dbReference type="Proteomes" id="UP000182835"/>
    </source>
</evidence>
<protein>
    <submittedName>
        <fullName evidence="1">Uncharacterized protein</fullName>
    </submittedName>
</protein>